<accession>A0ABR2MSC9</accession>
<comment type="caution">
    <text evidence="2">The sequence shown here is derived from an EMBL/GenBank/DDBJ whole genome shotgun (WGS) entry which is preliminary data.</text>
</comment>
<reference evidence="2 3" key="1">
    <citation type="journal article" date="2022" name="Nat. Plants">
        <title>Genomes of leafy and leafless Platanthera orchids illuminate the evolution of mycoheterotrophy.</title>
        <authorList>
            <person name="Li M.H."/>
            <person name="Liu K.W."/>
            <person name="Li Z."/>
            <person name="Lu H.C."/>
            <person name="Ye Q.L."/>
            <person name="Zhang D."/>
            <person name="Wang J.Y."/>
            <person name="Li Y.F."/>
            <person name="Zhong Z.M."/>
            <person name="Liu X."/>
            <person name="Yu X."/>
            <person name="Liu D.K."/>
            <person name="Tu X.D."/>
            <person name="Liu B."/>
            <person name="Hao Y."/>
            <person name="Liao X.Y."/>
            <person name="Jiang Y.T."/>
            <person name="Sun W.H."/>
            <person name="Chen J."/>
            <person name="Chen Y.Q."/>
            <person name="Ai Y."/>
            <person name="Zhai J.W."/>
            <person name="Wu S.S."/>
            <person name="Zhou Z."/>
            <person name="Hsiao Y.Y."/>
            <person name="Wu W.L."/>
            <person name="Chen Y.Y."/>
            <person name="Lin Y.F."/>
            <person name="Hsu J.L."/>
            <person name="Li C.Y."/>
            <person name="Wang Z.W."/>
            <person name="Zhao X."/>
            <person name="Zhong W.Y."/>
            <person name="Ma X.K."/>
            <person name="Ma L."/>
            <person name="Huang J."/>
            <person name="Chen G.Z."/>
            <person name="Huang M.Z."/>
            <person name="Huang L."/>
            <person name="Peng D.H."/>
            <person name="Luo Y.B."/>
            <person name="Zou S.Q."/>
            <person name="Chen S.P."/>
            <person name="Lan S."/>
            <person name="Tsai W.C."/>
            <person name="Van de Peer Y."/>
            <person name="Liu Z.J."/>
        </authorList>
    </citation>
    <scope>NUCLEOTIDE SEQUENCE [LARGE SCALE GENOMIC DNA]</scope>
    <source>
        <strain evidence="2">Lor288</strain>
    </source>
</reference>
<organism evidence="2 3">
    <name type="scientific">Platanthera guangdongensis</name>
    <dbReference type="NCBI Taxonomy" id="2320717"/>
    <lineage>
        <taxon>Eukaryota</taxon>
        <taxon>Viridiplantae</taxon>
        <taxon>Streptophyta</taxon>
        <taxon>Embryophyta</taxon>
        <taxon>Tracheophyta</taxon>
        <taxon>Spermatophyta</taxon>
        <taxon>Magnoliopsida</taxon>
        <taxon>Liliopsida</taxon>
        <taxon>Asparagales</taxon>
        <taxon>Orchidaceae</taxon>
        <taxon>Orchidoideae</taxon>
        <taxon>Orchideae</taxon>
        <taxon>Orchidinae</taxon>
        <taxon>Platanthera</taxon>
    </lineage>
</organism>
<gene>
    <name evidence="2" type="ORF">KSP40_PGU020721</name>
</gene>
<dbReference type="Proteomes" id="UP001412067">
    <property type="component" value="Unassembled WGS sequence"/>
</dbReference>
<keyword evidence="3" id="KW-1185">Reference proteome</keyword>
<name>A0ABR2MSC9_9ASPA</name>
<evidence type="ECO:0000313" key="2">
    <source>
        <dbReference type="EMBL" id="KAK8966366.1"/>
    </source>
</evidence>
<protein>
    <submittedName>
        <fullName evidence="2">Uncharacterized protein</fullName>
    </submittedName>
</protein>
<feature type="region of interest" description="Disordered" evidence="1">
    <location>
        <begin position="24"/>
        <end position="63"/>
    </location>
</feature>
<proteinExistence type="predicted"/>
<sequence length="63" mass="6893">MEKKCQLEERLARFQTAAVAAAAAALGDEKSSGESPEEDQESAYVDPCLSETTDRPCRTCRQL</sequence>
<dbReference type="EMBL" id="JBBWWR010000005">
    <property type="protein sequence ID" value="KAK8966366.1"/>
    <property type="molecule type" value="Genomic_DNA"/>
</dbReference>
<evidence type="ECO:0000256" key="1">
    <source>
        <dbReference type="SAM" id="MobiDB-lite"/>
    </source>
</evidence>
<evidence type="ECO:0000313" key="3">
    <source>
        <dbReference type="Proteomes" id="UP001412067"/>
    </source>
</evidence>